<feature type="region of interest" description="Disordered" evidence="1">
    <location>
        <begin position="1"/>
        <end position="26"/>
    </location>
</feature>
<proteinExistence type="predicted"/>
<dbReference type="Proteomes" id="UP000233556">
    <property type="component" value="Unassembled WGS sequence"/>
</dbReference>
<feature type="compositionally biased region" description="Polar residues" evidence="1">
    <location>
        <begin position="1"/>
        <end position="15"/>
    </location>
</feature>
<protein>
    <submittedName>
        <fullName evidence="2">Uncharacterized protein</fullName>
    </submittedName>
</protein>
<dbReference type="AlphaFoldDB" id="A0A2I0UNR1"/>
<reference evidence="3" key="2">
    <citation type="submission" date="2017-12" db="EMBL/GenBank/DDBJ databases">
        <title>Genome sequence of the Bar-tailed Godwit (Limosa lapponica baueri).</title>
        <authorList>
            <person name="Lima N.C.B."/>
            <person name="Parody-Merino A.M."/>
            <person name="Battley P.F."/>
            <person name="Fidler A.E."/>
            <person name="Prosdocimi F."/>
        </authorList>
    </citation>
    <scope>NUCLEOTIDE SEQUENCE [LARGE SCALE GENOMIC DNA]</scope>
</reference>
<dbReference type="OrthoDB" id="10635296at2759"/>
<organism evidence="2 3">
    <name type="scientific">Limosa lapponica baueri</name>
    <dbReference type="NCBI Taxonomy" id="1758121"/>
    <lineage>
        <taxon>Eukaryota</taxon>
        <taxon>Metazoa</taxon>
        <taxon>Chordata</taxon>
        <taxon>Craniata</taxon>
        <taxon>Vertebrata</taxon>
        <taxon>Euteleostomi</taxon>
        <taxon>Archelosauria</taxon>
        <taxon>Archosauria</taxon>
        <taxon>Dinosauria</taxon>
        <taxon>Saurischia</taxon>
        <taxon>Theropoda</taxon>
        <taxon>Coelurosauria</taxon>
        <taxon>Aves</taxon>
        <taxon>Neognathae</taxon>
        <taxon>Neoaves</taxon>
        <taxon>Charadriiformes</taxon>
        <taxon>Scolopacidae</taxon>
        <taxon>Limosa</taxon>
    </lineage>
</organism>
<name>A0A2I0UNR1_LIMLA</name>
<sequence>MTVSKTEIGSSSLINSAVEMSDGKNKQEFQMGQLEEKHDKDGNGKASDSQLIGIFMPSPETSKPALCASPCAKQHPMKKFFITRCTTTKPAAIVGSCLAYNRCDSCKKGQRQQSRTTMSLSVLKEQISALEDEDWGALIDSWSSFDQLTDLRQILSAPQASLLSACLSHSGLSAELNIEALLRQAVHTWQ</sequence>
<accession>A0A2I0UNR1</accession>
<evidence type="ECO:0000313" key="3">
    <source>
        <dbReference type="Proteomes" id="UP000233556"/>
    </source>
</evidence>
<dbReference type="EMBL" id="KZ505673">
    <property type="protein sequence ID" value="PKU47651.1"/>
    <property type="molecule type" value="Genomic_DNA"/>
</dbReference>
<reference evidence="3" key="1">
    <citation type="submission" date="2017-11" db="EMBL/GenBank/DDBJ databases">
        <authorList>
            <person name="Lima N.C."/>
            <person name="Parody-Merino A.M."/>
            <person name="Battley P.F."/>
            <person name="Fidler A.E."/>
            <person name="Prosdocimi F."/>
        </authorList>
    </citation>
    <scope>NUCLEOTIDE SEQUENCE [LARGE SCALE GENOMIC DNA]</scope>
</reference>
<evidence type="ECO:0000313" key="2">
    <source>
        <dbReference type="EMBL" id="PKU47651.1"/>
    </source>
</evidence>
<gene>
    <name evidence="2" type="ORF">llap_2043</name>
</gene>
<keyword evidence="3" id="KW-1185">Reference proteome</keyword>
<evidence type="ECO:0000256" key="1">
    <source>
        <dbReference type="SAM" id="MobiDB-lite"/>
    </source>
</evidence>